<dbReference type="GeneID" id="57435323"/>
<evidence type="ECO:0000313" key="16">
    <source>
        <dbReference type="Proteomes" id="UP000286137"/>
    </source>
</evidence>
<dbReference type="Proteomes" id="UP000285697">
    <property type="component" value="Unassembled WGS sequence"/>
</dbReference>
<dbReference type="EMBL" id="QRTJ01000001">
    <property type="protein sequence ID" value="RGQ71507.1"/>
    <property type="molecule type" value="Genomic_DNA"/>
</dbReference>
<organism evidence="11 14">
    <name type="scientific">Mediterraneibacter gnavus</name>
    <name type="common">Ruminococcus gnavus</name>
    <dbReference type="NCBI Taxonomy" id="33038"/>
    <lineage>
        <taxon>Bacteria</taxon>
        <taxon>Bacillati</taxon>
        <taxon>Bacillota</taxon>
        <taxon>Clostridia</taxon>
        <taxon>Lachnospirales</taxon>
        <taxon>Lachnospiraceae</taxon>
        <taxon>Mediterraneibacter</taxon>
    </lineage>
</organism>
<evidence type="ECO:0000313" key="5">
    <source>
        <dbReference type="EMBL" id="NSI17899.1"/>
    </source>
</evidence>
<evidence type="ECO:0000313" key="7">
    <source>
        <dbReference type="EMBL" id="RGM26453.1"/>
    </source>
</evidence>
<evidence type="ECO:0000313" key="14">
    <source>
        <dbReference type="Proteomes" id="UP000283992"/>
    </source>
</evidence>
<evidence type="ECO:0000313" key="11">
    <source>
        <dbReference type="EMBL" id="RHJ14734.1"/>
    </source>
</evidence>
<dbReference type="Proteomes" id="UP001297370">
    <property type="component" value="Unassembled WGS sequence"/>
</dbReference>
<evidence type="ECO:0000313" key="15">
    <source>
        <dbReference type="Proteomes" id="UP000285697"/>
    </source>
</evidence>
<dbReference type="SUPFAM" id="SSF103657">
    <property type="entry name" value="BAR/IMD domain-like"/>
    <property type="match status" value="1"/>
</dbReference>
<evidence type="ECO:0000313" key="6">
    <source>
        <dbReference type="EMBL" id="NSI58016.1"/>
    </source>
</evidence>
<evidence type="ECO:0000313" key="10">
    <source>
        <dbReference type="EMBL" id="RHG86516.1"/>
    </source>
</evidence>
<dbReference type="EMBL" id="JAJBOM010000001">
    <property type="protein sequence ID" value="MCB5617861.1"/>
    <property type="molecule type" value="Genomic_DNA"/>
</dbReference>
<dbReference type="EMBL" id="JAPZEG010000001">
    <property type="protein sequence ID" value="MDE1202008.1"/>
    <property type="molecule type" value="Genomic_DNA"/>
</dbReference>
<evidence type="ECO:0000313" key="4">
    <source>
        <dbReference type="EMBL" id="MDE1202008.1"/>
    </source>
</evidence>
<dbReference type="Proteomes" id="UP001149331">
    <property type="component" value="Unassembled WGS sequence"/>
</dbReference>
<reference evidence="5" key="2">
    <citation type="journal article" date="2020" name="Cell Host Microbe">
        <title>Functional and Genomic Variation between Human-Derived Isolates of Lachnospiraceae Reveals Inter- and Intra-Species Diversity.</title>
        <authorList>
            <person name="Sorbara M.T."/>
            <person name="Littmann E.R."/>
            <person name="Fontana E."/>
            <person name="Moody T.U."/>
            <person name="Kohout C.E."/>
            <person name="Gjonbalaj M."/>
            <person name="Eaton V."/>
            <person name="Seok R."/>
            <person name="Leiner I.M."/>
            <person name="Pamer E.G."/>
        </authorList>
    </citation>
    <scope>NUCLEOTIDE SEQUENCE</scope>
    <source>
        <strain evidence="6">MSK.15.32</strain>
        <strain evidence="5">MSK.22.53</strain>
    </source>
</reference>
<dbReference type="EMBL" id="QSSX01000001">
    <property type="protein sequence ID" value="RGM26453.1"/>
    <property type="molecule type" value="Genomic_DNA"/>
</dbReference>
<dbReference type="EMBL" id="QRLN01000004">
    <property type="protein sequence ID" value="RHJ14734.1"/>
    <property type="molecule type" value="Genomic_DNA"/>
</dbReference>
<dbReference type="EMBL" id="QRIS01000006">
    <property type="protein sequence ID" value="RHG86516.1"/>
    <property type="molecule type" value="Genomic_DNA"/>
</dbReference>
<reference evidence="2" key="4">
    <citation type="submission" date="2021-10" db="EMBL/GenBank/DDBJ databases">
        <title>Collection of gut derived symbiotic bacterial strains cultured from healthy donors.</title>
        <authorList>
            <person name="Lin H."/>
            <person name="Littmann E."/>
            <person name="Claire K."/>
            <person name="Pamer E."/>
        </authorList>
    </citation>
    <scope>NUCLEOTIDE SEQUENCE</scope>
    <source>
        <strain evidence="3">MSK.23.18</strain>
        <strain evidence="2">MSK.23.4</strain>
    </source>
</reference>
<dbReference type="EMBL" id="QRIA01000008">
    <property type="protein sequence ID" value="RHG19271.1"/>
    <property type="molecule type" value="Genomic_DNA"/>
</dbReference>
<dbReference type="InterPro" id="IPR027267">
    <property type="entry name" value="AH/BAR_dom_sf"/>
</dbReference>
<dbReference type="EMBL" id="JAAIRV010000008">
    <property type="protein sequence ID" value="NSI58016.1"/>
    <property type="molecule type" value="Genomic_DNA"/>
</dbReference>
<accession>A0A2N5P498</accession>
<evidence type="ECO:0000313" key="13">
    <source>
        <dbReference type="Proteomes" id="UP000283981"/>
    </source>
</evidence>
<sequence length="379" mass="44959">MSETLKQLFPNIRTEEAIIGEIKSDENLLAEYESWTELQQRDFLKFCSGMRGVKVLYDGFGKEILSPIYHPERLEELLSCILETEVKIRQVIPSDGTRIADEQSLVIMDIVVELMDGSLANVEIQRIGYLFPGERCACYSADLLLRQYKSVKSRKKRNFTYRDVKNVYTIVFIEKSTKEFQEFPNTYIHRAKQQFDTGLSVNLLQEYVLVPLDIFRKTTHNKIIENKLDAWLTFLSNDTSEKVKELVEKYPEFRDMYQEIYDICENVEEVVRMFSKELQELDRNTVKFMIEEQEREIKAQKEQLRQSEEELQKNQEQLKKNEEELQRSQEQLKHSEEELQRSQEQLKHSEEELQKNQEQLAQKDAQIARLLAQIEEKDT</sequence>
<reference evidence="5" key="3">
    <citation type="submission" date="2020-02" db="EMBL/GenBank/DDBJ databases">
        <authorList>
            <person name="Littmann E."/>
            <person name="Sorbara M."/>
        </authorList>
    </citation>
    <scope>NUCLEOTIDE SEQUENCE</scope>
    <source>
        <strain evidence="6">MSK.15.32</strain>
        <strain evidence="5">MSK.22.53</strain>
    </source>
</reference>
<dbReference type="Proteomes" id="UP000283992">
    <property type="component" value="Unassembled WGS sequence"/>
</dbReference>
<evidence type="ECO:0000313" key="9">
    <source>
        <dbReference type="EMBL" id="RHG19271.1"/>
    </source>
</evidence>
<evidence type="ECO:0000313" key="8">
    <source>
        <dbReference type="EMBL" id="RGQ71507.1"/>
    </source>
</evidence>
<dbReference type="AlphaFoldDB" id="A0A2N5P498"/>
<comment type="caution">
    <text evidence="11">The sequence shown here is derived from an EMBL/GenBank/DDBJ whole genome shotgun (WGS) entry which is preliminary data.</text>
</comment>
<protein>
    <submittedName>
        <fullName evidence="2">PD-(D/E)XK nuclease family transposase</fullName>
    </submittedName>
</protein>
<feature type="compositionally biased region" description="Basic and acidic residues" evidence="1">
    <location>
        <begin position="313"/>
        <end position="355"/>
    </location>
</feature>
<dbReference type="Proteomes" id="UP000283981">
    <property type="component" value="Unassembled WGS sequence"/>
</dbReference>
<dbReference type="Proteomes" id="UP001297422">
    <property type="component" value="Unassembled WGS sequence"/>
</dbReference>
<dbReference type="Proteomes" id="UP001296580">
    <property type="component" value="Unassembled WGS sequence"/>
</dbReference>
<evidence type="ECO:0000256" key="1">
    <source>
        <dbReference type="SAM" id="MobiDB-lite"/>
    </source>
</evidence>
<dbReference type="EMBL" id="JAJBNC010000014">
    <property type="protein sequence ID" value="MCB5494009.1"/>
    <property type="molecule type" value="Genomic_DNA"/>
</dbReference>
<dbReference type="Pfam" id="PF12784">
    <property type="entry name" value="PDDEXK_2"/>
    <property type="match status" value="1"/>
</dbReference>
<reference evidence="12 13" key="1">
    <citation type="submission" date="2018-08" db="EMBL/GenBank/DDBJ databases">
        <title>A genome reference for cultivated species of the human gut microbiota.</title>
        <authorList>
            <person name="Zou Y."/>
            <person name="Xue W."/>
            <person name="Luo G."/>
        </authorList>
    </citation>
    <scope>NUCLEOTIDE SEQUENCE [LARGE SCALE GENOMIC DNA]</scope>
    <source>
        <strain evidence="8 16">AF27-4BH</strain>
        <strain evidence="11 14">AM12-54</strain>
        <strain evidence="10 13">AM21-18</strain>
        <strain evidence="9 15">AM22-7AC</strain>
        <strain evidence="7 12">TF01-20-2</strain>
    </source>
</reference>
<dbReference type="Gene3D" id="1.20.1270.60">
    <property type="entry name" value="Arfaptin homology (AH) domain/BAR domain"/>
    <property type="match status" value="1"/>
</dbReference>
<dbReference type="EMBL" id="JAAIRM010000001">
    <property type="protein sequence ID" value="NSI17899.1"/>
    <property type="molecule type" value="Genomic_DNA"/>
</dbReference>
<proteinExistence type="predicted"/>
<dbReference type="Proteomes" id="UP000260808">
    <property type="component" value="Unassembled WGS sequence"/>
</dbReference>
<dbReference type="Proteomes" id="UP000286137">
    <property type="component" value="Unassembled WGS sequence"/>
</dbReference>
<reference evidence="4" key="5">
    <citation type="submission" date="2022-12" db="EMBL/GenBank/DDBJ databases">
        <title>Genome of R. gnavus strain RSHDN_120.</title>
        <authorList>
            <person name="Abdugheni R."/>
        </authorList>
    </citation>
    <scope>NUCLEOTIDE SEQUENCE</scope>
    <source>
        <strain evidence="4">RSHDN_120</strain>
    </source>
</reference>
<evidence type="ECO:0000313" key="2">
    <source>
        <dbReference type="EMBL" id="MCB5494009.1"/>
    </source>
</evidence>
<dbReference type="Proteomes" id="UP001296643">
    <property type="component" value="Unassembled WGS sequence"/>
</dbReference>
<name>A0A2N5P498_MEDGN</name>
<dbReference type="RefSeq" id="WP_004844618.1">
    <property type="nucleotide sequence ID" value="NZ_AP031447.1"/>
</dbReference>
<gene>
    <name evidence="11" type="ORF">DW142_04575</name>
    <name evidence="10" type="ORF">DW243_04555</name>
    <name evidence="9" type="ORF">DW270_08050</name>
    <name evidence="8" type="ORF">DWY88_01430</name>
    <name evidence="7" type="ORF">DXC31_00965</name>
    <name evidence="5" type="ORF">G4958_00710</name>
    <name evidence="6" type="ORF">G4993_06320</name>
    <name evidence="3" type="ORF">LIQ08_01590</name>
    <name evidence="2" type="ORF">LIQ10_09695</name>
    <name evidence="4" type="ORF">O4N78_00170</name>
</gene>
<evidence type="ECO:0000313" key="3">
    <source>
        <dbReference type="EMBL" id="MCB5617861.1"/>
    </source>
</evidence>
<evidence type="ECO:0000313" key="12">
    <source>
        <dbReference type="Proteomes" id="UP000260808"/>
    </source>
</evidence>
<feature type="region of interest" description="Disordered" evidence="1">
    <location>
        <begin position="313"/>
        <end position="360"/>
    </location>
</feature>